<gene>
    <name evidence="3" type="ORF">T440DRAFT_394520</name>
</gene>
<feature type="compositionally biased region" description="Basic and acidic residues" evidence="1">
    <location>
        <begin position="222"/>
        <end position="231"/>
    </location>
</feature>
<evidence type="ECO:0000256" key="2">
    <source>
        <dbReference type="SAM" id="Phobius"/>
    </source>
</evidence>
<dbReference type="Proteomes" id="UP000799423">
    <property type="component" value="Unassembled WGS sequence"/>
</dbReference>
<keyword evidence="2" id="KW-0812">Transmembrane</keyword>
<reference evidence="3" key="1">
    <citation type="submission" date="2020-01" db="EMBL/GenBank/DDBJ databases">
        <authorList>
            <consortium name="DOE Joint Genome Institute"/>
            <person name="Haridas S."/>
            <person name="Albert R."/>
            <person name="Binder M."/>
            <person name="Bloem J."/>
            <person name="Labutti K."/>
            <person name="Salamov A."/>
            <person name="Andreopoulos B."/>
            <person name="Baker S.E."/>
            <person name="Barry K."/>
            <person name="Bills G."/>
            <person name="Bluhm B.H."/>
            <person name="Cannon C."/>
            <person name="Castanera R."/>
            <person name="Culley D.E."/>
            <person name="Daum C."/>
            <person name="Ezra D."/>
            <person name="Gonzalez J.B."/>
            <person name="Henrissat B."/>
            <person name="Kuo A."/>
            <person name="Liang C."/>
            <person name="Lipzen A."/>
            <person name="Lutzoni F."/>
            <person name="Magnuson J."/>
            <person name="Mondo S."/>
            <person name="Nolan M."/>
            <person name="Ohm R."/>
            <person name="Pangilinan J."/>
            <person name="Park H.-J."/>
            <person name="Ramirez L."/>
            <person name="Alfaro M."/>
            <person name="Sun H."/>
            <person name="Tritt A."/>
            <person name="Yoshinaga Y."/>
            <person name="Zwiers L.-H."/>
            <person name="Turgeon B.G."/>
            <person name="Goodwin S.B."/>
            <person name="Spatafora J.W."/>
            <person name="Crous P.W."/>
            <person name="Grigoriev I.V."/>
        </authorList>
    </citation>
    <scope>NUCLEOTIDE SEQUENCE</scope>
    <source>
        <strain evidence="3">IPT5</strain>
    </source>
</reference>
<evidence type="ECO:0000313" key="3">
    <source>
        <dbReference type="EMBL" id="KAF2851554.1"/>
    </source>
</evidence>
<keyword evidence="2" id="KW-1133">Transmembrane helix</keyword>
<dbReference type="OrthoDB" id="5565730at2759"/>
<sequence length="243" mass="26890">MTPPHNPSLLTHPWDVARPALVVGAVSAVPGLTIGALYGTLRTKTPVLFSLVSGAQWSIIGTTFWGARTSILNSTGLSNWWKSTRAVPSQLSDDYTHTQDDKIRASAIAGAFTGSSLGLLFRGPRNVIPGTIMFTLFGWAGQHGYNYLDARNSTEIKQNAELKAKGEDRPKESLMHRFAKSKWSPMTVLSDEEYERLMQEKMLYFEAQIAVIDDRIAEFRKQAADATRQEARTASQTPTTDEK</sequence>
<dbReference type="PANTHER" id="PTHR41390">
    <property type="entry name" value="CHROMOSOME 7, WHOLE GENOME SHOTGUN SEQUENCE"/>
    <property type="match status" value="1"/>
</dbReference>
<keyword evidence="2" id="KW-0472">Membrane</keyword>
<evidence type="ECO:0000313" key="4">
    <source>
        <dbReference type="Proteomes" id="UP000799423"/>
    </source>
</evidence>
<dbReference type="AlphaFoldDB" id="A0A6A7B8A1"/>
<dbReference type="EMBL" id="MU006302">
    <property type="protein sequence ID" value="KAF2851554.1"/>
    <property type="molecule type" value="Genomic_DNA"/>
</dbReference>
<proteinExistence type="predicted"/>
<organism evidence="3 4">
    <name type="scientific">Plenodomus tracheiphilus IPT5</name>
    <dbReference type="NCBI Taxonomy" id="1408161"/>
    <lineage>
        <taxon>Eukaryota</taxon>
        <taxon>Fungi</taxon>
        <taxon>Dikarya</taxon>
        <taxon>Ascomycota</taxon>
        <taxon>Pezizomycotina</taxon>
        <taxon>Dothideomycetes</taxon>
        <taxon>Pleosporomycetidae</taxon>
        <taxon>Pleosporales</taxon>
        <taxon>Pleosporineae</taxon>
        <taxon>Leptosphaeriaceae</taxon>
        <taxon>Plenodomus</taxon>
    </lineage>
</organism>
<dbReference type="PANTHER" id="PTHR41390:SF1">
    <property type="entry name" value="NADH-UBIQUINONE OXIDOREDUCTASE 213 KDA SUBUNIT"/>
    <property type="match status" value="1"/>
</dbReference>
<feature type="compositionally biased region" description="Polar residues" evidence="1">
    <location>
        <begin position="232"/>
        <end position="243"/>
    </location>
</feature>
<accession>A0A6A7B8A1</accession>
<protein>
    <submittedName>
        <fullName evidence="3">Uncharacterized protein</fullName>
    </submittedName>
</protein>
<keyword evidence="4" id="KW-1185">Reference proteome</keyword>
<evidence type="ECO:0000256" key="1">
    <source>
        <dbReference type="SAM" id="MobiDB-lite"/>
    </source>
</evidence>
<name>A0A6A7B8A1_9PLEO</name>
<feature type="transmembrane region" description="Helical" evidence="2">
    <location>
        <begin position="48"/>
        <end position="67"/>
    </location>
</feature>
<feature type="transmembrane region" description="Helical" evidence="2">
    <location>
        <begin position="20"/>
        <end position="41"/>
    </location>
</feature>
<feature type="region of interest" description="Disordered" evidence="1">
    <location>
        <begin position="222"/>
        <end position="243"/>
    </location>
</feature>